<dbReference type="PANTHER" id="PTHR11022:SF41">
    <property type="entry name" value="PEPTIDOGLYCAN-RECOGNITION PROTEIN LC-RELATED"/>
    <property type="match status" value="1"/>
</dbReference>
<feature type="domain" description="Peptidoglycan recognition protein family" evidence="3">
    <location>
        <begin position="203"/>
        <end position="359"/>
    </location>
</feature>
<evidence type="ECO:0000256" key="2">
    <source>
        <dbReference type="SAM" id="MobiDB-lite"/>
    </source>
</evidence>
<dbReference type="GO" id="GO:0008270">
    <property type="term" value="F:zinc ion binding"/>
    <property type="evidence" value="ECO:0007669"/>
    <property type="project" value="InterPro"/>
</dbReference>
<dbReference type="Gene3D" id="3.40.80.10">
    <property type="entry name" value="Peptidoglycan recognition protein-like"/>
    <property type="match status" value="1"/>
</dbReference>
<protein>
    <recommendedName>
        <fullName evidence="3">Peptidoglycan recognition protein family domain-containing protein</fullName>
    </recommendedName>
</protein>
<proteinExistence type="inferred from homology"/>
<keyword evidence="5" id="KW-1185">Reference proteome</keyword>
<feature type="compositionally biased region" description="Polar residues" evidence="2">
    <location>
        <begin position="383"/>
        <end position="396"/>
    </location>
</feature>
<dbReference type="GO" id="GO:0008745">
    <property type="term" value="F:N-acetylmuramoyl-L-alanine amidase activity"/>
    <property type="evidence" value="ECO:0007669"/>
    <property type="project" value="InterPro"/>
</dbReference>
<comment type="caution">
    <text evidence="4">The sequence shown here is derived from an EMBL/GenBank/DDBJ whole genome shotgun (WGS) entry which is preliminary data.</text>
</comment>
<evidence type="ECO:0000313" key="4">
    <source>
        <dbReference type="EMBL" id="GGE23360.1"/>
    </source>
</evidence>
<dbReference type="CDD" id="cd06583">
    <property type="entry name" value="PGRP"/>
    <property type="match status" value="1"/>
</dbReference>
<dbReference type="EMBL" id="BMHQ01000009">
    <property type="protein sequence ID" value="GGE23360.1"/>
    <property type="molecule type" value="Genomic_DNA"/>
</dbReference>
<comment type="similarity">
    <text evidence="1">Belongs to the N-acetylmuramoyl-L-alanine amidase 2 family.</text>
</comment>
<dbReference type="InterPro" id="IPR015510">
    <property type="entry name" value="PGRP"/>
</dbReference>
<dbReference type="SUPFAM" id="SSF55846">
    <property type="entry name" value="N-acetylmuramoyl-L-alanine amidase-like"/>
    <property type="match status" value="1"/>
</dbReference>
<feature type="region of interest" description="Disordered" evidence="2">
    <location>
        <begin position="365"/>
        <end position="417"/>
    </location>
</feature>
<dbReference type="InterPro" id="IPR036505">
    <property type="entry name" value="Amidase/PGRP_sf"/>
</dbReference>
<dbReference type="Pfam" id="PF01510">
    <property type="entry name" value="Amidase_2"/>
    <property type="match status" value="1"/>
</dbReference>
<dbReference type="Proteomes" id="UP000625210">
    <property type="component" value="Unassembled WGS sequence"/>
</dbReference>
<name>A0A8J2YD80_9BACL</name>
<accession>A0A8J2YD80</accession>
<evidence type="ECO:0000313" key="5">
    <source>
        <dbReference type="Proteomes" id="UP000625210"/>
    </source>
</evidence>
<sequence>MRLWTKVLSLVGVGIITWTVPLIPDTDASGSAVKVKAKEIRHDLAGDFKGNLKNIDVTSTEGQAVLTLSQGATTGTYTSPVLNPRFSFTDVGAHWKDQHHQHPKVSIRVSTDRKHWTDWTPAEVSHAEGPEGKSHRETFTDLLLGYRGKYIQYQIQLKPGNRVQDFQLTLLNSEEGAPTAHTSRKWTLSSYLWQQAEAAVSRPPIVSRAQWGADESLRFNPDGSEEWPREYDTVTHLVIHHTATQNNDPDPAARVRSIYYYHTVTRDWGDIGYNAIIGSDGRIYEGRHGRDGEVLSPGVIGAHAYSFNHGSFGVAVMGSYDSTQLPESMRKPLIDLLAYEADHWNINPRAKRDFVRDYEYNDPSIPKTDHDIPTIQGHGLLPRQTTECPGNSNESDLPSIRRDVAERMSDRSLKGGE</sequence>
<evidence type="ECO:0000256" key="1">
    <source>
        <dbReference type="ARBA" id="ARBA00007553"/>
    </source>
</evidence>
<evidence type="ECO:0000259" key="3">
    <source>
        <dbReference type="SMART" id="SM00701"/>
    </source>
</evidence>
<dbReference type="GO" id="GO:0009253">
    <property type="term" value="P:peptidoglycan catabolic process"/>
    <property type="evidence" value="ECO:0007669"/>
    <property type="project" value="InterPro"/>
</dbReference>
<dbReference type="PANTHER" id="PTHR11022">
    <property type="entry name" value="PEPTIDOGLYCAN RECOGNITION PROTEIN"/>
    <property type="match status" value="1"/>
</dbReference>
<dbReference type="InterPro" id="IPR002502">
    <property type="entry name" value="Amidase_domain"/>
</dbReference>
<reference evidence="4" key="2">
    <citation type="submission" date="2020-09" db="EMBL/GenBank/DDBJ databases">
        <authorList>
            <person name="Sun Q."/>
            <person name="Zhou Y."/>
        </authorList>
    </citation>
    <scope>NUCLEOTIDE SEQUENCE</scope>
    <source>
        <strain evidence="4">CGMCC 1.15179</strain>
    </source>
</reference>
<dbReference type="AlphaFoldDB" id="A0A8J2YD80"/>
<dbReference type="InterPro" id="IPR006619">
    <property type="entry name" value="PGRP_domain_met/bac"/>
</dbReference>
<reference evidence="4" key="1">
    <citation type="journal article" date="2014" name="Int. J. Syst. Evol. Microbiol.">
        <title>Complete genome sequence of Corynebacterium casei LMG S-19264T (=DSM 44701T), isolated from a smear-ripened cheese.</title>
        <authorList>
            <consortium name="US DOE Joint Genome Institute (JGI-PGF)"/>
            <person name="Walter F."/>
            <person name="Albersmeier A."/>
            <person name="Kalinowski J."/>
            <person name="Ruckert C."/>
        </authorList>
    </citation>
    <scope>NUCLEOTIDE SEQUENCE</scope>
    <source>
        <strain evidence="4">CGMCC 1.15179</strain>
    </source>
</reference>
<gene>
    <name evidence="4" type="ORF">GCM10011571_26830</name>
</gene>
<dbReference type="RefSeq" id="WP_188648396.1">
    <property type="nucleotide sequence ID" value="NZ_BMHQ01000009.1"/>
</dbReference>
<feature type="compositionally biased region" description="Basic and acidic residues" evidence="2">
    <location>
        <begin position="399"/>
        <end position="417"/>
    </location>
</feature>
<organism evidence="4 5">
    <name type="scientific">Marinithermofilum abyssi</name>
    <dbReference type="NCBI Taxonomy" id="1571185"/>
    <lineage>
        <taxon>Bacteria</taxon>
        <taxon>Bacillati</taxon>
        <taxon>Bacillota</taxon>
        <taxon>Bacilli</taxon>
        <taxon>Bacillales</taxon>
        <taxon>Thermoactinomycetaceae</taxon>
        <taxon>Marinithermofilum</taxon>
    </lineage>
</organism>
<dbReference type="SMART" id="SM00701">
    <property type="entry name" value="PGRP"/>
    <property type="match status" value="1"/>
</dbReference>